<protein>
    <submittedName>
        <fullName evidence="1">Uncharacterized protein</fullName>
    </submittedName>
</protein>
<name>A0A8H4R9B9_9HELO</name>
<dbReference type="EMBL" id="JAAMPI010001568">
    <property type="protein sequence ID" value="KAF4624738.1"/>
    <property type="molecule type" value="Genomic_DNA"/>
</dbReference>
<proteinExistence type="predicted"/>
<keyword evidence="2" id="KW-1185">Reference proteome</keyword>
<evidence type="ECO:0000313" key="1">
    <source>
        <dbReference type="EMBL" id="KAF4624738.1"/>
    </source>
</evidence>
<dbReference type="Proteomes" id="UP000566819">
    <property type="component" value="Unassembled WGS sequence"/>
</dbReference>
<sequence length="127" mass="13974">MMKMCRKPKEVFQADLLRHLREAVADQVPVLDSDYITTTKKCNALLLLIRKELEGEAAGVRIAELGVTRRANLITVMDVMLGLGNLGEKEASLKEDPTTAKAIPIAAKVFQSFLEQATHVAPAKPFD</sequence>
<comment type="caution">
    <text evidence="1">The sequence shown here is derived from an EMBL/GenBank/DDBJ whole genome shotgun (WGS) entry which is preliminary data.</text>
</comment>
<evidence type="ECO:0000313" key="2">
    <source>
        <dbReference type="Proteomes" id="UP000566819"/>
    </source>
</evidence>
<gene>
    <name evidence="1" type="ORF">G7Y89_g13431</name>
</gene>
<reference evidence="1 2" key="1">
    <citation type="submission" date="2020-03" db="EMBL/GenBank/DDBJ databases">
        <title>Draft Genome Sequence of Cudoniella acicularis.</title>
        <authorList>
            <person name="Buettner E."/>
            <person name="Kellner H."/>
        </authorList>
    </citation>
    <scope>NUCLEOTIDE SEQUENCE [LARGE SCALE GENOMIC DNA]</scope>
    <source>
        <strain evidence="1 2">DSM 108380</strain>
    </source>
</reference>
<organism evidence="1 2">
    <name type="scientific">Cudoniella acicularis</name>
    <dbReference type="NCBI Taxonomy" id="354080"/>
    <lineage>
        <taxon>Eukaryota</taxon>
        <taxon>Fungi</taxon>
        <taxon>Dikarya</taxon>
        <taxon>Ascomycota</taxon>
        <taxon>Pezizomycotina</taxon>
        <taxon>Leotiomycetes</taxon>
        <taxon>Helotiales</taxon>
        <taxon>Tricladiaceae</taxon>
        <taxon>Cudoniella</taxon>
    </lineage>
</organism>
<dbReference type="AlphaFoldDB" id="A0A8H4R9B9"/>
<accession>A0A8H4R9B9</accession>